<dbReference type="OrthoDB" id="573857at2"/>
<sequence>MLKDYSNKREGEKLFIIKIIHTLIWAFYNVVLFYLLYAVIVNSIDKWVWICIGLVLLEGIILVLFKMFCPLTIMARKYSNSTKDNFDIFLPNWIARHNKLIYTGIFTISIIILIYRLVTS</sequence>
<dbReference type="EMBL" id="RBLG01000002">
    <property type="protein sequence ID" value="RKS53731.1"/>
    <property type="molecule type" value="Genomic_DNA"/>
</dbReference>
<feature type="transmembrane region" description="Helical" evidence="1">
    <location>
        <begin position="47"/>
        <end position="69"/>
    </location>
</feature>
<evidence type="ECO:0000313" key="2">
    <source>
        <dbReference type="EMBL" id="RKS53731.1"/>
    </source>
</evidence>
<dbReference type="AlphaFoldDB" id="A0A495PT58"/>
<reference evidence="2 3" key="1">
    <citation type="submission" date="2018-10" db="EMBL/GenBank/DDBJ databases">
        <title>Genomic Encyclopedia of Archaeal and Bacterial Type Strains, Phase II (KMG-II): from individual species to whole genera.</title>
        <authorList>
            <person name="Goeker M."/>
        </authorList>
    </citation>
    <scope>NUCLEOTIDE SEQUENCE [LARGE SCALE GENOMIC DNA]</scope>
    <source>
        <strain evidence="2 3">DSM 19839</strain>
    </source>
</reference>
<evidence type="ECO:0000256" key="1">
    <source>
        <dbReference type="SAM" id="Phobius"/>
    </source>
</evidence>
<name>A0A495PT58_9FLAO</name>
<dbReference type="RefSeq" id="WP_121345808.1">
    <property type="nucleotide sequence ID" value="NZ_RBLG01000002.1"/>
</dbReference>
<feature type="transmembrane region" description="Helical" evidence="1">
    <location>
        <begin position="100"/>
        <end position="118"/>
    </location>
</feature>
<keyword evidence="3" id="KW-1185">Reference proteome</keyword>
<proteinExistence type="predicted"/>
<feature type="transmembrane region" description="Helical" evidence="1">
    <location>
        <begin position="20"/>
        <end position="41"/>
    </location>
</feature>
<dbReference type="Proteomes" id="UP000276282">
    <property type="component" value="Unassembled WGS sequence"/>
</dbReference>
<evidence type="ECO:0000313" key="3">
    <source>
        <dbReference type="Proteomes" id="UP000276282"/>
    </source>
</evidence>
<gene>
    <name evidence="2" type="ORF">BC962_1985</name>
</gene>
<accession>A0A495PT58</accession>
<comment type="caution">
    <text evidence="2">The sequence shown here is derived from an EMBL/GenBank/DDBJ whole genome shotgun (WGS) entry which is preliminary data.</text>
</comment>
<keyword evidence="1" id="KW-1133">Transmembrane helix</keyword>
<protein>
    <recommendedName>
        <fullName evidence="4">DUF2784 family protein</fullName>
    </recommendedName>
</protein>
<keyword evidence="1" id="KW-0472">Membrane</keyword>
<keyword evidence="1" id="KW-0812">Transmembrane</keyword>
<organism evidence="2 3">
    <name type="scientific">Gillisia mitskevichiae</name>
    <dbReference type="NCBI Taxonomy" id="270921"/>
    <lineage>
        <taxon>Bacteria</taxon>
        <taxon>Pseudomonadati</taxon>
        <taxon>Bacteroidota</taxon>
        <taxon>Flavobacteriia</taxon>
        <taxon>Flavobacteriales</taxon>
        <taxon>Flavobacteriaceae</taxon>
        <taxon>Gillisia</taxon>
    </lineage>
</organism>
<evidence type="ECO:0008006" key="4">
    <source>
        <dbReference type="Google" id="ProtNLM"/>
    </source>
</evidence>